<name>A0AAX4KYS6_9CREN</name>
<evidence type="ECO:0000313" key="1">
    <source>
        <dbReference type="EMBL" id="WWQ59391.1"/>
    </source>
</evidence>
<organism evidence="1 2">
    <name type="scientific">Sulfolobus tengchongensis</name>
    <dbReference type="NCBI Taxonomy" id="207809"/>
    <lineage>
        <taxon>Archaea</taxon>
        <taxon>Thermoproteota</taxon>
        <taxon>Thermoprotei</taxon>
        <taxon>Sulfolobales</taxon>
        <taxon>Sulfolobaceae</taxon>
        <taxon>Sulfolobus</taxon>
    </lineage>
</organism>
<dbReference type="EMBL" id="CP146016">
    <property type="protein sequence ID" value="WWQ59391.1"/>
    <property type="molecule type" value="Genomic_DNA"/>
</dbReference>
<protein>
    <submittedName>
        <fullName evidence="1">Uncharacterized protein</fullName>
    </submittedName>
</protein>
<keyword evidence="2" id="KW-1185">Reference proteome</keyword>
<dbReference type="AlphaFoldDB" id="A0AAX4KYS6"/>
<gene>
    <name evidence="1" type="ORF">V6M85_07735</name>
</gene>
<reference evidence="1 2" key="1">
    <citation type="submission" date="2024-02" db="EMBL/GenBank/DDBJ databases">
        <title>STSV induces naive adaptation in Sulfolobus.</title>
        <authorList>
            <person name="Xiang X."/>
            <person name="Song M."/>
        </authorList>
    </citation>
    <scope>NUCLEOTIDE SEQUENCE [LARGE SCALE GENOMIC DNA]</scope>
    <source>
        <strain evidence="1 2">RT2</strain>
    </source>
</reference>
<evidence type="ECO:0000313" key="2">
    <source>
        <dbReference type="Proteomes" id="UP001432202"/>
    </source>
</evidence>
<sequence>MITKDDIINAIMKFTGGDTSRKFTKNSILNILGKKSSNKTIDKIFKELVNEGVISLATTKGKAKYYVLSKNLKEKEIAKEVRGKTTENVNSDIQNVIREIVDEAIRKYFEEYFGKPKTFQDLDNVYETVKDDIGYASINDIREQLGMSLEQFMSKFRDYILKHYELIAGGKEGFVIHGTRYGIIRKKV</sequence>
<dbReference type="RefSeq" id="WP_338598521.1">
    <property type="nucleotide sequence ID" value="NZ_CP146016.1"/>
</dbReference>
<accession>A0AAX4KYS6</accession>
<proteinExistence type="predicted"/>
<dbReference type="GeneID" id="89336649"/>
<dbReference type="Proteomes" id="UP001432202">
    <property type="component" value="Chromosome"/>
</dbReference>